<accession>A0A1M7QFX1</accession>
<dbReference type="AlphaFoldDB" id="A0A1M7QFX1"/>
<proteinExistence type="predicted"/>
<dbReference type="Proteomes" id="UP000184513">
    <property type="component" value="Unassembled WGS sequence"/>
</dbReference>
<sequence>MNSGFTLKGLKVMTKQRLTSHNRKAYKVFFYRLFCYSYEYICSKLKLDHSKAIEMNQEIENEMIDYFGLEVYLDGYTRINNSFRLKSFNQTFKNCES</sequence>
<protein>
    <submittedName>
        <fullName evidence="1">Uncharacterized protein</fullName>
    </submittedName>
</protein>
<evidence type="ECO:0000313" key="2">
    <source>
        <dbReference type="Proteomes" id="UP000184513"/>
    </source>
</evidence>
<gene>
    <name evidence="1" type="ORF">SAMN04488057_117108</name>
</gene>
<dbReference type="RefSeq" id="WP_073097376.1">
    <property type="nucleotide sequence ID" value="NZ_FRCY01000017.1"/>
</dbReference>
<evidence type="ECO:0000313" key="1">
    <source>
        <dbReference type="EMBL" id="SHN29839.1"/>
    </source>
</evidence>
<reference evidence="1 2" key="1">
    <citation type="submission" date="2016-11" db="EMBL/GenBank/DDBJ databases">
        <authorList>
            <person name="Jaros S."/>
            <person name="Januszkiewicz K."/>
            <person name="Wedrychowicz H."/>
        </authorList>
    </citation>
    <scope>NUCLEOTIDE SEQUENCE [LARGE SCALE GENOMIC DNA]</scope>
    <source>
        <strain evidence="1 2">CGMCC 1.6102</strain>
    </source>
</reference>
<dbReference type="STRING" id="388280.SAMN04488057_117108"/>
<dbReference type="EMBL" id="FRCY01000017">
    <property type="protein sequence ID" value="SHN29839.1"/>
    <property type="molecule type" value="Genomic_DNA"/>
</dbReference>
<name>A0A1M7QFX1_9BACT</name>
<organism evidence="1 2">
    <name type="scientific">Cyclobacterium lianum</name>
    <dbReference type="NCBI Taxonomy" id="388280"/>
    <lineage>
        <taxon>Bacteria</taxon>
        <taxon>Pseudomonadati</taxon>
        <taxon>Bacteroidota</taxon>
        <taxon>Cytophagia</taxon>
        <taxon>Cytophagales</taxon>
        <taxon>Cyclobacteriaceae</taxon>
        <taxon>Cyclobacterium</taxon>
    </lineage>
</organism>
<keyword evidence="2" id="KW-1185">Reference proteome</keyword>